<dbReference type="PANTHER" id="PTHR43227:SF11">
    <property type="entry name" value="BLL4140 PROTEIN"/>
    <property type="match status" value="1"/>
</dbReference>
<comment type="subcellular location">
    <subcellularLocation>
        <location evidence="1 7">Cell membrane</location>
        <topology evidence="1 7">Multi-pass membrane protein</topology>
    </subcellularLocation>
</comment>
<name>A0AB73SY50_9FIRM</name>
<feature type="transmembrane region" description="Helical" evidence="7">
    <location>
        <begin position="89"/>
        <end position="110"/>
    </location>
</feature>
<evidence type="ECO:0000259" key="8">
    <source>
        <dbReference type="PROSITE" id="PS50928"/>
    </source>
</evidence>
<dbReference type="AlphaFoldDB" id="A0AB73SY50"/>
<keyword evidence="3" id="KW-1003">Cell membrane</keyword>
<dbReference type="InterPro" id="IPR050809">
    <property type="entry name" value="UgpAE/MalFG_permease"/>
</dbReference>
<evidence type="ECO:0000256" key="2">
    <source>
        <dbReference type="ARBA" id="ARBA00022448"/>
    </source>
</evidence>
<accession>A0AB73SY50</accession>
<dbReference type="InterPro" id="IPR035906">
    <property type="entry name" value="MetI-like_sf"/>
</dbReference>
<feature type="transmembrane region" description="Helical" evidence="7">
    <location>
        <begin position="220"/>
        <end position="238"/>
    </location>
</feature>
<evidence type="ECO:0000256" key="5">
    <source>
        <dbReference type="ARBA" id="ARBA00022989"/>
    </source>
</evidence>
<feature type="transmembrane region" description="Helical" evidence="7">
    <location>
        <begin position="176"/>
        <end position="199"/>
    </location>
</feature>
<dbReference type="Pfam" id="PF00528">
    <property type="entry name" value="BPD_transp_1"/>
    <property type="match status" value="1"/>
</dbReference>
<dbReference type="PANTHER" id="PTHR43227">
    <property type="entry name" value="BLL4140 PROTEIN"/>
    <property type="match status" value="1"/>
</dbReference>
<feature type="domain" description="ABC transmembrane type-1" evidence="8">
    <location>
        <begin position="85"/>
        <end position="301"/>
    </location>
</feature>
<protein>
    <submittedName>
        <fullName evidence="9">Aldouronate transport system permease protein</fullName>
    </submittedName>
</protein>
<keyword evidence="5 7" id="KW-1133">Transmembrane helix</keyword>
<sequence length="314" mass="35795">MKKARETAVKGPKIPLKRLIYRDRHLLVMCIPMILFFLIFAYLPMIGLLLAFVDYKPALGITGSPFVGLDNFIQVIKNPFFPRLLKNTFLIGLYSLIWSFPFPIVFALAVNEIRSRKFKKVVQTISYMPYFISIVVIVGLLSNFLSPTTGIINQIYSMITGKDPISFMTEPKYFRFLYIATNIWQTFGWNSIIYLAALAGVDIALYESARVDGANRFQQMLHITLPCIIPTIIIMLVLNMGNIMSVGFEKIILMYSPSTYEVADVISTYTYRRGIVQADYSFGTAIGMFNSVINMVFIVGANWFSRKFSDTSLW</sequence>
<evidence type="ECO:0000256" key="4">
    <source>
        <dbReference type="ARBA" id="ARBA00022692"/>
    </source>
</evidence>
<feature type="transmembrane region" description="Helical" evidence="7">
    <location>
        <begin position="130"/>
        <end position="156"/>
    </location>
</feature>
<dbReference type="EMBL" id="QGGY01000019">
    <property type="protein sequence ID" value="PWJ72321.1"/>
    <property type="molecule type" value="Genomic_DNA"/>
</dbReference>
<keyword evidence="2 7" id="KW-0813">Transport</keyword>
<comment type="similarity">
    <text evidence="7">Belongs to the binding-protein-dependent transport system permease family.</text>
</comment>
<keyword evidence="4 7" id="KW-0812">Transmembrane</keyword>
<feature type="transmembrane region" description="Helical" evidence="7">
    <location>
        <begin position="280"/>
        <end position="304"/>
    </location>
</feature>
<keyword evidence="6 7" id="KW-0472">Membrane</keyword>
<gene>
    <name evidence="9" type="ORF">C7383_11925</name>
</gene>
<dbReference type="RefSeq" id="WP_109748519.1">
    <property type="nucleotide sequence ID" value="NZ_CABJAT010000002.1"/>
</dbReference>
<evidence type="ECO:0000256" key="3">
    <source>
        <dbReference type="ARBA" id="ARBA00022475"/>
    </source>
</evidence>
<dbReference type="GO" id="GO:0055085">
    <property type="term" value="P:transmembrane transport"/>
    <property type="evidence" value="ECO:0007669"/>
    <property type="project" value="InterPro"/>
</dbReference>
<dbReference type="SUPFAM" id="SSF161098">
    <property type="entry name" value="MetI-like"/>
    <property type="match status" value="1"/>
</dbReference>
<evidence type="ECO:0000256" key="6">
    <source>
        <dbReference type="ARBA" id="ARBA00023136"/>
    </source>
</evidence>
<evidence type="ECO:0000313" key="10">
    <source>
        <dbReference type="Proteomes" id="UP000245412"/>
    </source>
</evidence>
<dbReference type="Gene3D" id="1.10.3720.10">
    <property type="entry name" value="MetI-like"/>
    <property type="match status" value="1"/>
</dbReference>
<evidence type="ECO:0000313" key="9">
    <source>
        <dbReference type="EMBL" id="PWJ72321.1"/>
    </source>
</evidence>
<dbReference type="Proteomes" id="UP000245412">
    <property type="component" value="Unassembled WGS sequence"/>
</dbReference>
<keyword evidence="10" id="KW-1185">Reference proteome</keyword>
<proteinExistence type="inferred from homology"/>
<dbReference type="PROSITE" id="PS50928">
    <property type="entry name" value="ABC_TM1"/>
    <property type="match status" value="1"/>
</dbReference>
<feature type="transmembrane region" description="Helical" evidence="7">
    <location>
        <begin position="26"/>
        <end position="53"/>
    </location>
</feature>
<reference evidence="9 10" key="1">
    <citation type="submission" date="2018-05" db="EMBL/GenBank/DDBJ databases">
        <authorList>
            <person name="Goeker M."/>
            <person name="Huntemann M."/>
            <person name="Clum A."/>
            <person name="Pillay M."/>
            <person name="Palaniappan K."/>
            <person name="Varghese N."/>
            <person name="Mikhailova N."/>
            <person name="Stamatis D."/>
            <person name="Reddy T."/>
            <person name="Daum C."/>
            <person name="Shapiro N."/>
            <person name="Ivanova N."/>
            <person name="Kyrpides N."/>
            <person name="Woyke T."/>
        </authorList>
    </citation>
    <scope>NUCLEOTIDE SEQUENCE [LARGE SCALE GENOMIC DNA]</scope>
    <source>
        <strain evidence="9 10">DSM 26524</strain>
    </source>
</reference>
<evidence type="ECO:0000256" key="7">
    <source>
        <dbReference type="RuleBase" id="RU363032"/>
    </source>
</evidence>
<dbReference type="InterPro" id="IPR000515">
    <property type="entry name" value="MetI-like"/>
</dbReference>
<dbReference type="GO" id="GO:0005886">
    <property type="term" value="C:plasma membrane"/>
    <property type="evidence" value="ECO:0007669"/>
    <property type="project" value="UniProtKB-SubCell"/>
</dbReference>
<organism evidence="9 10">
    <name type="scientific">Murimonas intestini</name>
    <dbReference type="NCBI Taxonomy" id="1337051"/>
    <lineage>
        <taxon>Bacteria</taxon>
        <taxon>Bacillati</taxon>
        <taxon>Bacillota</taxon>
        <taxon>Clostridia</taxon>
        <taxon>Lachnospirales</taxon>
        <taxon>Lachnospiraceae</taxon>
        <taxon>Murimonas</taxon>
    </lineage>
</organism>
<evidence type="ECO:0000256" key="1">
    <source>
        <dbReference type="ARBA" id="ARBA00004651"/>
    </source>
</evidence>
<comment type="caution">
    <text evidence="9">The sequence shown here is derived from an EMBL/GenBank/DDBJ whole genome shotgun (WGS) entry which is preliminary data.</text>
</comment>
<dbReference type="CDD" id="cd06261">
    <property type="entry name" value="TM_PBP2"/>
    <property type="match status" value="1"/>
</dbReference>